<feature type="region of interest" description="Disordered" evidence="2">
    <location>
        <begin position="671"/>
        <end position="690"/>
    </location>
</feature>
<evidence type="ECO:0000256" key="1">
    <source>
        <dbReference type="SAM" id="Coils"/>
    </source>
</evidence>
<protein>
    <submittedName>
        <fullName evidence="3">Nucleoporin NUP37</fullName>
    </submittedName>
</protein>
<name>A0AA38VFD7_9PEZI</name>
<dbReference type="EMBL" id="JANBVO010000012">
    <property type="protein sequence ID" value="KAJ9148639.1"/>
    <property type="molecule type" value="Genomic_DNA"/>
</dbReference>
<keyword evidence="1" id="KW-0175">Coiled coil</keyword>
<feature type="region of interest" description="Disordered" evidence="2">
    <location>
        <begin position="63"/>
        <end position="82"/>
    </location>
</feature>
<dbReference type="SUPFAM" id="SSF50978">
    <property type="entry name" value="WD40 repeat-like"/>
    <property type="match status" value="1"/>
</dbReference>
<organism evidence="3 4">
    <name type="scientific">Pleurostoma richardsiae</name>
    <dbReference type="NCBI Taxonomy" id="41990"/>
    <lineage>
        <taxon>Eukaryota</taxon>
        <taxon>Fungi</taxon>
        <taxon>Dikarya</taxon>
        <taxon>Ascomycota</taxon>
        <taxon>Pezizomycotina</taxon>
        <taxon>Sordariomycetes</taxon>
        <taxon>Sordariomycetidae</taxon>
        <taxon>Calosphaeriales</taxon>
        <taxon>Pleurostomataceae</taxon>
        <taxon>Pleurostoma</taxon>
    </lineage>
</organism>
<feature type="compositionally biased region" description="Polar residues" evidence="2">
    <location>
        <begin position="431"/>
        <end position="442"/>
    </location>
</feature>
<evidence type="ECO:0000313" key="4">
    <source>
        <dbReference type="Proteomes" id="UP001174694"/>
    </source>
</evidence>
<feature type="compositionally biased region" description="Basic and acidic residues" evidence="2">
    <location>
        <begin position="65"/>
        <end position="80"/>
    </location>
</feature>
<gene>
    <name evidence="3" type="ORF">NKR23_g4985</name>
</gene>
<evidence type="ECO:0000256" key="2">
    <source>
        <dbReference type="SAM" id="MobiDB-lite"/>
    </source>
</evidence>
<comment type="caution">
    <text evidence="3">The sequence shown here is derived from an EMBL/GenBank/DDBJ whole genome shotgun (WGS) entry which is preliminary data.</text>
</comment>
<accession>A0AA38VFD7</accession>
<evidence type="ECO:0000313" key="3">
    <source>
        <dbReference type="EMBL" id="KAJ9148639.1"/>
    </source>
</evidence>
<sequence>MTASYPNPRIRRTAQNTQYTYNLNRRVHDVVTYPVLSPQGATIILCGQENGVTIIWRGGRRLKAPKPEAPKQAAREKSNGADDAVMVIDSDEEEAPPAAAAPFADKPEFEDDSIEDDASYPEVVQTLDLSFGTDVYHIGVLPMAPCAAEDAAWGGADILKDKMVFAVSCATTDAYIITLPLTPPSHESKARPELRSDLLAASAGKGKWGETLISLGGQTKYSDGIAMTLVKQRSQSLERSKSVERLAPSPTRVIVAAHSREASGVLRFWDVSPSSKHANDRPIVPFQTEYLPSPLNGIAFNPTHLTQLLTVASPHAVRIYDYSIPSIPADDTSEGPFPSQGYWLLSLYPPFVRGSATSTSRKPILAAEWIAHGRAIITLLGDGQWGIWDIDGAAPSVNGTAGGLFGKTGSGIRGAALSSFSTSGYLEGTSPLRNPGSQRTSGQGSGDFVPMTPHTRRESLLSSSFSGGPERLATVRGGIDVLQLPPLRGSATGDESAVLWISGSDHVVSVIPGISRFWDAQVRRGAAGAAANPFGGAQPARMVRLAELNAGLLGERCCGVSAVAKFQHHHPSASATGHETNGNNRISGEGLPVDVLVLGESRLVAVQEGDVEQTQSLPRKLKRLVPTTAPAEPVTAISVYPPPEKPTVTFNFASRAGSVRGKLLGKSFAEPSEMEVEPTGPAMQGLSLPSRPRNAGLEFADELDVAADATYDMDAADRDVEQEMMDIMELDRELEHLEEERQAGTKRVFFEEG</sequence>
<feature type="region of interest" description="Disordered" evidence="2">
    <location>
        <begin position="428"/>
        <end position="448"/>
    </location>
</feature>
<dbReference type="AlphaFoldDB" id="A0AA38VFD7"/>
<proteinExistence type="predicted"/>
<dbReference type="InterPro" id="IPR015943">
    <property type="entry name" value="WD40/YVTN_repeat-like_dom_sf"/>
</dbReference>
<reference evidence="3" key="1">
    <citation type="submission" date="2022-07" db="EMBL/GenBank/DDBJ databases">
        <title>Fungi with potential for degradation of polypropylene.</title>
        <authorList>
            <person name="Gostincar C."/>
        </authorList>
    </citation>
    <scope>NUCLEOTIDE SEQUENCE</scope>
    <source>
        <strain evidence="3">EXF-13308</strain>
    </source>
</reference>
<keyword evidence="4" id="KW-1185">Reference proteome</keyword>
<dbReference type="InterPro" id="IPR036322">
    <property type="entry name" value="WD40_repeat_dom_sf"/>
</dbReference>
<dbReference type="Proteomes" id="UP001174694">
    <property type="component" value="Unassembled WGS sequence"/>
</dbReference>
<feature type="coiled-coil region" evidence="1">
    <location>
        <begin position="713"/>
        <end position="747"/>
    </location>
</feature>
<dbReference type="Gene3D" id="2.130.10.10">
    <property type="entry name" value="YVTN repeat-like/Quinoprotein amine dehydrogenase"/>
    <property type="match status" value="1"/>
</dbReference>